<gene>
    <name evidence="1" type="ORF">JEQ12_012835</name>
</gene>
<evidence type="ECO:0000313" key="2">
    <source>
        <dbReference type="Proteomes" id="UP000664991"/>
    </source>
</evidence>
<proteinExistence type="predicted"/>
<organism evidence="1 2">
    <name type="scientific">Ovis aries</name>
    <name type="common">Sheep</name>
    <dbReference type="NCBI Taxonomy" id="9940"/>
    <lineage>
        <taxon>Eukaryota</taxon>
        <taxon>Metazoa</taxon>
        <taxon>Chordata</taxon>
        <taxon>Craniata</taxon>
        <taxon>Vertebrata</taxon>
        <taxon>Euteleostomi</taxon>
        <taxon>Mammalia</taxon>
        <taxon>Eutheria</taxon>
        <taxon>Laurasiatheria</taxon>
        <taxon>Artiodactyla</taxon>
        <taxon>Ruminantia</taxon>
        <taxon>Pecora</taxon>
        <taxon>Bovidae</taxon>
        <taxon>Caprinae</taxon>
        <taxon>Ovis</taxon>
    </lineage>
</organism>
<accession>A0A836CR58</accession>
<dbReference type="AlphaFoldDB" id="A0A836CR58"/>
<dbReference type="EMBL" id="JAEMGP010000025">
    <property type="protein sequence ID" value="KAG5194559.1"/>
    <property type="molecule type" value="Genomic_DNA"/>
</dbReference>
<comment type="caution">
    <text evidence="1">The sequence shown here is derived from an EMBL/GenBank/DDBJ whole genome shotgun (WGS) entry which is preliminary data.</text>
</comment>
<sequence>MNLASSAYDEYNTGSSPQVGALQIAIALVIKYLNSRHVDLLDSTGRKLLLMLQGLNIDICLEAFVKCEDVVQAFGKDELGIFKPKFLRRNANGDILSGPAEQNASLLNGAYRAVCVLHSTAVAEPQKEGTAPPGKPPKESFYKREHSLRKLFPPEPWFSPCAPLNEYFHLTQIKALEDEVLSDNEISNISLWLDKEKTGISMHR</sequence>
<protein>
    <submittedName>
        <fullName evidence="1">Uncharacterized protein</fullName>
    </submittedName>
</protein>
<dbReference type="Proteomes" id="UP000664991">
    <property type="component" value="Unassembled WGS sequence"/>
</dbReference>
<reference evidence="1 2" key="1">
    <citation type="submission" date="2020-12" db="EMBL/GenBank/DDBJ databases">
        <title>De novo assembly of Tibetan sheep genome.</title>
        <authorList>
            <person name="Li X."/>
        </authorList>
    </citation>
    <scope>NUCLEOTIDE SEQUENCE [LARGE SCALE GENOMIC DNA]</scope>
    <source>
        <tissue evidence="1">Heart</tissue>
    </source>
</reference>
<name>A0A836CR58_SHEEP</name>
<evidence type="ECO:0000313" key="1">
    <source>
        <dbReference type="EMBL" id="KAG5194559.1"/>
    </source>
</evidence>